<dbReference type="InterPro" id="IPR013164">
    <property type="entry name" value="Cadherin_N"/>
</dbReference>
<evidence type="ECO:0000259" key="10">
    <source>
        <dbReference type="PROSITE" id="PS50268"/>
    </source>
</evidence>
<keyword evidence="12" id="KW-1185">Reference proteome</keyword>
<dbReference type="PROSITE" id="PS00232">
    <property type="entry name" value="CADHERIN_1"/>
    <property type="match status" value="1"/>
</dbReference>
<dbReference type="Ensembl" id="ENSSMRT00000028832.1">
    <property type="protein sequence ID" value="ENSSMRP00000024615.1"/>
    <property type="gene ID" value="ENSSMRG00000019049.1"/>
</dbReference>
<keyword evidence="7" id="KW-0472">Membrane</keyword>
<feature type="domain" description="Cadherin" evidence="10">
    <location>
        <begin position="129"/>
        <end position="237"/>
    </location>
</feature>
<dbReference type="Pfam" id="PF00028">
    <property type="entry name" value="Cadherin"/>
    <property type="match status" value="1"/>
</dbReference>
<dbReference type="PRINTS" id="PR00205">
    <property type="entry name" value="CADHERIN"/>
</dbReference>
<dbReference type="Gene3D" id="2.60.40.60">
    <property type="entry name" value="Cadherins"/>
    <property type="match status" value="3"/>
</dbReference>
<dbReference type="InterPro" id="IPR015919">
    <property type="entry name" value="Cadherin-like_sf"/>
</dbReference>
<dbReference type="AlphaFoldDB" id="A0A8D0E0V0"/>
<protein>
    <recommendedName>
        <fullName evidence="10">Cadherin domain-containing protein</fullName>
    </recommendedName>
</protein>
<reference evidence="11" key="1">
    <citation type="submission" date="2025-08" db="UniProtKB">
        <authorList>
            <consortium name="Ensembl"/>
        </authorList>
    </citation>
    <scope>IDENTIFICATION</scope>
</reference>
<dbReference type="PANTHER" id="PTHR24028:SF234">
    <property type="entry name" value="PROTOCADHERIN GAMMA-A3"/>
    <property type="match status" value="1"/>
</dbReference>
<name>A0A8D0E0V0_SALMN</name>
<dbReference type="InterPro" id="IPR020894">
    <property type="entry name" value="Cadherin_CS"/>
</dbReference>
<keyword evidence="8" id="KW-0325">Glycoprotein</keyword>
<sequence length="296" mass="33404">MGKISRKIMKANQELWSKRFLWQCLVMLLVWKTVSALIHYSIPEEMPKGSFVGNIAKDLRMDGNHLSDHELRILTKTGMIQYFRIDREEICGKAEKCVLNFQIIIESKRKLYGVGVEITDINDHFPQFPPGEQEVRINEISTQGSRFPLPEAQDPDLGINSVQSYHLTGSDHFSLEVKKGENGARHAELVLEKPLDREEQSLYELVLTATDGGNPVRSGTAQIQVTVLDANDNAPVFSQQTYEVNVEENIPKGSIVCAVKATDLDEKAEVKYYFKKIGTLYEEFITGRDGDSNQPG</sequence>
<dbReference type="OMA" id="ANAKRYC"/>
<evidence type="ECO:0000256" key="6">
    <source>
        <dbReference type="ARBA" id="ARBA00022989"/>
    </source>
</evidence>
<evidence type="ECO:0000256" key="9">
    <source>
        <dbReference type="PROSITE-ProRule" id="PRU00043"/>
    </source>
</evidence>
<dbReference type="Pfam" id="PF08266">
    <property type="entry name" value="Cadherin_2"/>
    <property type="match status" value="1"/>
</dbReference>
<dbReference type="Proteomes" id="UP000694421">
    <property type="component" value="Unplaced"/>
</dbReference>
<evidence type="ECO:0000313" key="12">
    <source>
        <dbReference type="Proteomes" id="UP000694421"/>
    </source>
</evidence>
<reference evidence="11" key="2">
    <citation type="submission" date="2025-09" db="UniProtKB">
        <authorList>
            <consortium name="Ensembl"/>
        </authorList>
    </citation>
    <scope>IDENTIFICATION</scope>
</reference>
<dbReference type="InterPro" id="IPR050174">
    <property type="entry name" value="Protocadherin/Cadherin-CA"/>
</dbReference>
<dbReference type="InterPro" id="IPR002126">
    <property type="entry name" value="Cadherin-like_dom"/>
</dbReference>
<accession>A0A8D0E0V0</accession>
<evidence type="ECO:0000256" key="1">
    <source>
        <dbReference type="ARBA" id="ARBA00004167"/>
    </source>
</evidence>
<dbReference type="CDD" id="cd11304">
    <property type="entry name" value="Cadherin_repeat"/>
    <property type="match status" value="3"/>
</dbReference>
<evidence type="ECO:0000256" key="4">
    <source>
        <dbReference type="ARBA" id="ARBA00022837"/>
    </source>
</evidence>
<keyword evidence="5" id="KW-0130">Cell adhesion</keyword>
<evidence type="ECO:0000256" key="5">
    <source>
        <dbReference type="ARBA" id="ARBA00022889"/>
    </source>
</evidence>
<dbReference type="GO" id="GO:0005886">
    <property type="term" value="C:plasma membrane"/>
    <property type="evidence" value="ECO:0007669"/>
    <property type="project" value="UniProtKB-SubCell"/>
</dbReference>
<keyword evidence="4 9" id="KW-0106">Calcium</keyword>
<keyword evidence="6" id="KW-1133">Transmembrane helix</keyword>
<organism evidence="11 12">
    <name type="scientific">Salvator merianae</name>
    <name type="common">Argentine black and white tegu</name>
    <name type="synonym">Tupinambis merianae</name>
    <dbReference type="NCBI Taxonomy" id="96440"/>
    <lineage>
        <taxon>Eukaryota</taxon>
        <taxon>Metazoa</taxon>
        <taxon>Chordata</taxon>
        <taxon>Craniata</taxon>
        <taxon>Vertebrata</taxon>
        <taxon>Euteleostomi</taxon>
        <taxon>Lepidosauria</taxon>
        <taxon>Squamata</taxon>
        <taxon>Bifurcata</taxon>
        <taxon>Unidentata</taxon>
        <taxon>Episquamata</taxon>
        <taxon>Laterata</taxon>
        <taxon>Teiioidea</taxon>
        <taxon>Teiidae</taxon>
        <taxon>Salvator</taxon>
    </lineage>
</organism>
<evidence type="ECO:0000256" key="7">
    <source>
        <dbReference type="ARBA" id="ARBA00023136"/>
    </source>
</evidence>
<dbReference type="GO" id="GO:0007156">
    <property type="term" value="P:homophilic cell adhesion via plasma membrane adhesion molecules"/>
    <property type="evidence" value="ECO:0007669"/>
    <property type="project" value="InterPro"/>
</dbReference>
<evidence type="ECO:0000256" key="3">
    <source>
        <dbReference type="ARBA" id="ARBA00022737"/>
    </source>
</evidence>
<evidence type="ECO:0000256" key="8">
    <source>
        <dbReference type="ARBA" id="ARBA00023180"/>
    </source>
</evidence>
<dbReference type="GeneTree" id="ENSGT00940000159725"/>
<evidence type="ECO:0000256" key="2">
    <source>
        <dbReference type="ARBA" id="ARBA00022692"/>
    </source>
</evidence>
<evidence type="ECO:0000313" key="11">
    <source>
        <dbReference type="Ensembl" id="ENSSMRP00000024615.1"/>
    </source>
</evidence>
<dbReference type="PANTHER" id="PTHR24028">
    <property type="entry name" value="CADHERIN-87A"/>
    <property type="match status" value="1"/>
</dbReference>
<dbReference type="SMART" id="SM00112">
    <property type="entry name" value="CA"/>
    <property type="match status" value="1"/>
</dbReference>
<dbReference type="PROSITE" id="PS50268">
    <property type="entry name" value="CADHERIN_2"/>
    <property type="match status" value="1"/>
</dbReference>
<proteinExistence type="predicted"/>
<dbReference type="GO" id="GO:0005509">
    <property type="term" value="F:calcium ion binding"/>
    <property type="evidence" value="ECO:0007669"/>
    <property type="project" value="UniProtKB-UniRule"/>
</dbReference>
<comment type="subcellular location">
    <subcellularLocation>
        <location evidence="1">Membrane</location>
        <topology evidence="1">Single-pass membrane protein</topology>
    </subcellularLocation>
</comment>
<keyword evidence="3" id="KW-0677">Repeat</keyword>
<dbReference type="SUPFAM" id="SSF49313">
    <property type="entry name" value="Cadherin-like"/>
    <property type="match status" value="2"/>
</dbReference>
<keyword evidence="2" id="KW-0812">Transmembrane</keyword>